<dbReference type="AlphaFoldDB" id="A0A9D4N7J1"/>
<dbReference type="Proteomes" id="UP000828390">
    <property type="component" value="Unassembled WGS sequence"/>
</dbReference>
<accession>A0A9D4N7J1</accession>
<name>A0A9D4N7J1_DREPO</name>
<reference evidence="2" key="1">
    <citation type="journal article" date="2019" name="bioRxiv">
        <title>The Genome of the Zebra Mussel, Dreissena polymorpha: A Resource for Invasive Species Research.</title>
        <authorList>
            <person name="McCartney M.A."/>
            <person name="Auch B."/>
            <person name="Kono T."/>
            <person name="Mallez S."/>
            <person name="Zhang Y."/>
            <person name="Obille A."/>
            <person name="Becker A."/>
            <person name="Abrahante J.E."/>
            <person name="Garbe J."/>
            <person name="Badalamenti J.P."/>
            <person name="Herman A."/>
            <person name="Mangelson H."/>
            <person name="Liachko I."/>
            <person name="Sullivan S."/>
            <person name="Sone E.D."/>
            <person name="Koren S."/>
            <person name="Silverstein K.A.T."/>
            <person name="Beckman K.B."/>
            <person name="Gohl D.M."/>
        </authorList>
    </citation>
    <scope>NUCLEOTIDE SEQUENCE</scope>
    <source>
        <strain evidence="2">Duluth1</strain>
        <tissue evidence="2">Whole animal</tissue>
    </source>
</reference>
<reference evidence="2" key="2">
    <citation type="submission" date="2020-11" db="EMBL/GenBank/DDBJ databases">
        <authorList>
            <person name="McCartney M.A."/>
            <person name="Auch B."/>
            <person name="Kono T."/>
            <person name="Mallez S."/>
            <person name="Becker A."/>
            <person name="Gohl D.M."/>
            <person name="Silverstein K.A.T."/>
            <person name="Koren S."/>
            <person name="Bechman K.B."/>
            <person name="Herman A."/>
            <person name="Abrahante J.E."/>
            <person name="Garbe J."/>
        </authorList>
    </citation>
    <scope>NUCLEOTIDE SEQUENCE</scope>
    <source>
        <strain evidence="2">Duluth1</strain>
        <tissue evidence="2">Whole animal</tissue>
    </source>
</reference>
<gene>
    <name evidence="2" type="ORF">DPMN_013230</name>
</gene>
<organism evidence="2 3">
    <name type="scientific">Dreissena polymorpha</name>
    <name type="common">Zebra mussel</name>
    <name type="synonym">Mytilus polymorpha</name>
    <dbReference type="NCBI Taxonomy" id="45954"/>
    <lineage>
        <taxon>Eukaryota</taxon>
        <taxon>Metazoa</taxon>
        <taxon>Spiralia</taxon>
        <taxon>Lophotrochozoa</taxon>
        <taxon>Mollusca</taxon>
        <taxon>Bivalvia</taxon>
        <taxon>Autobranchia</taxon>
        <taxon>Heteroconchia</taxon>
        <taxon>Euheterodonta</taxon>
        <taxon>Imparidentia</taxon>
        <taxon>Neoheterodontei</taxon>
        <taxon>Myida</taxon>
        <taxon>Dreissenoidea</taxon>
        <taxon>Dreissenidae</taxon>
        <taxon>Dreissena</taxon>
    </lineage>
</organism>
<feature type="compositionally biased region" description="Polar residues" evidence="1">
    <location>
        <begin position="59"/>
        <end position="75"/>
    </location>
</feature>
<feature type="region of interest" description="Disordered" evidence="1">
    <location>
        <begin position="43"/>
        <end position="75"/>
    </location>
</feature>
<comment type="caution">
    <text evidence="2">The sequence shown here is derived from an EMBL/GenBank/DDBJ whole genome shotgun (WGS) entry which is preliminary data.</text>
</comment>
<evidence type="ECO:0000313" key="3">
    <source>
        <dbReference type="Proteomes" id="UP000828390"/>
    </source>
</evidence>
<protein>
    <submittedName>
        <fullName evidence="2">Uncharacterized protein</fullName>
    </submittedName>
</protein>
<dbReference type="EMBL" id="JAIWYP010000001">
    <property type="protein sequence ID" value="KAH3889180.1"/>
    <property type="molecule type" value="Genomic_DNA"/>
</dbReference>
<evidence type="ECO:0000256" key="1">
    <source>
        <dbReference type="SAM" id="MobiDB-lite"/>
    </source>
</evidence>
<evidence type="ECO:0000313" key="2">
    <source>
        <dbReference type="EMBL" id="KAH3889180.1"/>
    </source>
</evidence>
<keyword evidence="3" id="KW-1185">Reference proteome</keyword>
<proteinExistence type="predicted"/>
<sequence>MRAGWLAGGRTGWRAEQAWCVQSNGQTRTDRRKDVETEVAKWLAGAKDQEGGRKKRNKTPQSQPEAQAAENAQSD</sequence>